<dbReference type="SUPFAM" id="SSF53850">
    <property type="entry name" value="Periplasmic binding protein-like II"/>
    <property type="match status" value="1"/>
</dbReference>
<sequence>MSRFVLLTLVCLAFFNKDALSSGLFGEGGEGGPLEGALEDKPILRALLMKQIIGNVGGGTGAPLPILRALMNGQTPPPIVRAMIAKRVMENTGEDGPLLLKLLVFRKVAGELGMQIIEGLRARKQSDRVYTFALTPLCDCALEYIDDEGAMKGFSIDLINAVCEEAGRNCETQYDHNSNCFAHDDNHFLLGEGLISKQYDVCMSWFKTKDRTHVAAFTEPYWKTDNIYNLYVPSDNPNEFDENNIAGKKIGFMDGWTGGHTCLEDVAGADTMTQEYIIQMKDLFNKLRNGELDAAFVLDGFAKNYLKNGFQKIGKGIKCAEPGITHAIARKDNDVTDWFSETLREMKTNGKYYGLCNKAKRDHGSKGPINCVVEGEEVIEFPKIKCGEGCWV</sequence>
<name>A0ABM0GLC1_SACKO</name>
<feature type="chain" id="PRO_5046882719" evidence="2">
    <location>
        <begin position="22"/>
        <end position="392"/>
    </location>
</feature>
<evidence type="ECO:0000259" key="3">
    <source>
        <dbReference type="SMART" id="SM00062"/>
    </source>
</evidence>
<protein>
    <submittedName>
        <fullName evidence="5">Uncharacterized protein LOC100373505</fullName>
    </submittedName>
</protein>
<feature type="domain" description="Solute-binding protein family 3/N-terminal" evidence="3">
    <location>
        <begin position="126"/>
        <end position="356"/>
    </location>
</feature>
<dbReference type="Gene3D" id="3.40.190.10">
    <property type="entry name" value="Periplasmic binding protein-like II"/>
    <property type="match status" value="2"/>
</dbReference>
<dbReference type="SMART" id="SM00062">
    <property type="entry name" value="PBPb"/>
    <property type="match status" value="1"/>
</dbReference>
<gene>
    <name evidence="5" type="primary">LOC100373505</name>
</gene>
<dbReference type="PANTHER" id="PTHR35936">
    <property type="entry name" value="MEMBRANE-BOUND LYTIC MUREIN TRANSGLYCOSYLASE F"/>
    <property type="match status" value="1"/>
</dbReference>
<dbReference type="GeneID" id="100373505"/>
<organism evidence="4 5">
    <name type="scientific">Saccoglossus kowalevskii</name>
    <name type="common">Acorn worm</name>
    <dbReference type="NCBI Taxonomy" id="10224"/>
    <lineage>
        <taxon>Eukaryota</taxon>
        <taxon>Metazoa</taxon>
        <taxon>Hemichordata</taxon>
        <taxon>Enteropneusta</taxon>
        <taxon>Harrimaniidae</taxon>
        <taxon>Saccoglossus</taxon>
    </lineage>
</organism>
<evidence type="ECO:0000256" key="1">
    <source>
        <dbReference type="ARBA" id="ARBA00022729"/>
    </source>
</evidence>
<accession>A0ABM0GLC1</accession>
<dbReference type="RefSeq" id="XP_002732455.1">
    <property type="nucleotide sequence ID" value="XM_002732409.2"/>
</dbReference>
<keyword evidence="4" id="KW-1185">Reference proteome</keyword>
<evidence type="ECO:0000313" key="5">
    <source>
        <dbReference type="RefSeq" id="XP_002732455.1"/>
    </source>
</evidence>
<feature type="signal peptide" evidence="2">
    <location>
        <begin position="1"/>
        <end position="21"/>
    </location>
</feature>
<dbReference type="Proteomes" id="UP000694865">
    <property type="component" value="Unplaced"/>
</dbReference>
<dbReference type="PANTHER" id="PTHR35936:SF19">
    <property type="entry name" value="AMINO-ACID-BINDING PROTEIN YXEM-RELATED"/>
    <property type="match status" value="1"/>
</dbReference>
<dbReference type="Pfam" id="PF00497">
    <property type="entry name" value="SBP_bac_3"/>
    <property type="match status" value="1"/>
</dbReference>
<proteinExistence type="predicted"/>
<reference evidence="5" key="1">
    <citation type="submission" date="2025-08" db="UniProtKB">
        <authorList>
            <consortium name="RefSeq"/>
        </authorList>
    </citation>
    <scope>IDENTIFICATION</scope>
    <source>
        <tissue evidence="5">Testes</tissue>
    </source>
</reference>
<dbReference type="InterPro" id="IPR001638">
    <property type="entry name" value="Solute-binding_3/MltF_N"/>
</dbReference>
<evidence type="ECO:0000256" key="2">
    <source>
        <dbReference type="SAM" id="SignalP"/>
    </source>
</evidence>
<evidence type="ECO:0000313" key="4">
    <source>
        <dbReference type="Proteomes" id="UP000694865"/>
    </source>
</evidence>
<keyword evidence="1 2" id="KW-0732">Signal</keyword>